<accession>A0ABZ2QYW5</accession>
<feature type="region of interest" description="Disordered" evidence="1">
    <location>
        <begin position="1"/>
        <end position="28"/>
    </location>
</feature>
<protein>
    <submittedName>
        <fullName evidence="2">Uncharacterized protein</fullName>
    </submittedName>
</protein>
<reference evidence="2 3" key="1">
    <citation type="submission" date="2024-03" db="EMBL/GenBank/DDBJ databases">
        <title>The complete genome of Streptomyces sirii sp.nov.</title>
        <authorList>
            <person name="Zakalyukina Y.V."/>
            <person name="Belik A.R."/>
            <person name="Biryukov M.V."/>
            <person name="Baturina O.A."/>
            <person name="Kabilov M.R."/>
        </authorList>
    </citation>
    <scope>NUCLEOTIDE SEQUENCE [LARGE SCALE GENOMIC DNA]</scope>
    <source>
        <strain evidence="2 3">BP-8</strain>
    </source>
</reference>
<name>A0ABZ2QYW5_9ACTN</name>
<feature type="compositionally biased region" description="Basic and acidic residues" evidence="1">
    <location>
        <begin position="89"/>
        <end position="99"/>
    </location>
</feature>
<sequence>MDAIQQHLLDTYRAAQRAEATPPAPGLHTVRTAHEIRQWRRFQAVVFGTQGLGRIRRAVRAAAPGFSRPRPATHPLAPTPAENRSAEPTTRDGNDLLRA</sequence>
<dbReference type="EMBL" id="CP147982">
    <property type="protein sequence ID" value="WXK78722.1"/>
    <property type="molecule type" value="Genomic_DNA"/>
</dbReference>
<feature type="region of interest" description="Disordered" evidence="1">
    <location>
        <begin position="63"/>
        <end position="99"/>
    </location>
</feature>
<keyword evidence="3" id="KW-1185">Reference proteome</keyword>
<dbReference type="RefSeq" id="WP_407287458.1">
    <property type="nucleotide sequence ID" value="NZ_CP147982.1"/>
</dbReference>
<evidence type="ECO:0000313" key="2">
    <source>
        <dbReference type="EMBL" id="WXK78722.1"/>
    </source>
</evidence>
<dbReference type="Proteomes" id="UP001626628">
    <property type="component" value="Chromosome"/>
</dbReference>
<gene>
    <name evidence="2" type="ORF">WAB15_23550</name>
</gene>
<proteinExistence type="predicted"/>
<evidence type="ECO:0000313" key="3">
    <source>
        <dbReference type="Proteomes" id="UP001626628"/>
    </source>
</evidence>
<organism evidence="2 3">
    <name type="scientific">Streptomyces sirii</name>
    <dbReference type="NCBI Taxonomy" id="3127701"/>
    <lineage>
        <taxon>Bacteria</taxon>
        <taxon>Bacillati</taxon>
        <taxon>Actinomycetota</taxon>
        <taxon>Actinomycetes</taxon>
        <taxon>Kitasatosporales</taxon>
        <taxon>Streptomycetaceae</taxon>
        <taxon>Streptomyces</taxon>
    </lineage>
</organism>
<evidence type="ECO:0000256" key="1">
    <source>
        <dbReference type="SAM" id="MobiDB-lite"/>
    </source>
</evidence>